<feature type="transmembrane region" description="Helical" evidence="10">
    <location>
        <begin position="71"/>
        <end position="90"/>
    </location>
</feature>
<dbReference type="GO" id="GO:0030833">
    <property type="term" value="P:regulation of actin filament polymerization"/>
    <property type="evidence" value="ECO:0007669"/>
    <property type="project" value="TreeGrafter"/>
</dbReference>
<reference evidence="12" key="2">
    <citation type="submission" date="2023-02" db="EMBL/GenBank/DDBJ databases">
        <authorList>
            <consortium name="DOE Joint Genome Institute"/>
            <person name="Mondo S.J."/>
            <person name="Chang Y."/>
            <person name="Wang Y."/>
            <person name="Ahrendt S."/>
            <person name="Andreopoulos W."/>
            <person name="Barry K."/>
            <person name="Beard J."/>
            <person name="Benny G.L."/>
            <person name="Blankenship S."/>
            <person name="Bonito G."/>
            <person name="Cuomo C."/>
            <person name="Desiro A."/>
            <person name="Gervers K.A."/>
            <person name="Hundley H."/>
            <person name="Kuo A."/>
            <person name="LaButti K."/>
            <person name="Lang B.F."/>
            <person name="Lipzen A."/>
            <person name="O'Donnell K."/>
            <person name="Pangilinan J."/>
            <person name="Reynolds N."/>
            <person name="Sandor L."/>
            <person name="Smith M.W."/>
            <person name="Tsang A."/>
            <person name="Grigoriev I.V."/>
            <person name="Stajich J.E."/>
            <person name="Spatafora J.W."/>
        </authorList>
    </citation>
    <scope>NUCLEOTIDE SEQUENCE</scope>
    <source>
        <strain evidence="12">RSA 2281</strain>
    </source>
</reference>
<dbReference type="Pfam" id="PF00018">
    <property type="entry name" value="SH3_1"/>
    <property type="match status" value="1"/>
</dbReference>
<accession>A0AAD5K140</accession>
<dbReference type="InterPro" id="IPR035522">
    <property type="entry name" value="Sho1_SH3"/>
</dbReference>
<keyword evidence="3 9" id="KW-0728">SH3 domain</keyword>
<comment type="caution">
    <text evidence="12">The sequence shown here is derived from an EMBL/GenBank/DDBJ whole genome shotgun (WGS) entry which is preliminary data.</text>
</comment>
<evidence type="ECO:0000259" key="11">
    <source>
        <dbReference type="PROSITE" id="PS50002"/>
    </source>
</evidence>
<evidence type="ECO:0000256" key="5">
    <source>
        <dbReference type="ARBA" id="ARBA00022692"/>
    </source>
</evidence>
<evidence type="ECO:0000256" key="3">
    <source>
        <dbReference type="ARBA" id="ARBA00022443"/>
    </source>
</evidence>
<feature type="transmembrane region" description="Helical" evidence="10">
    <location>
        <begin position="102"/>
        <end position="123"/>
    </location>
</feature>
<feature type="domain" description="SH3" evidence="11">
    <location>
        <begin position="227"/>
        <end position="288"/>
    </location>
</feature>
<dbReference type="InterPro" id="IPR036028">
    <property type="entry name" value="SH3-like_dom_sf"/>
</dbReference>
<dbReference type="Gene3D" id="2.30.30.40">
    <property type="entry name" value="SH3 Domains"/>
    <property type="match status" value="1"/>
</dbReference>
<reference evidence="12" key="1">
    <citation type="journal article" date="2022" name="IScience">
        <title>Evolution of zygomycete secretomes and the origins of terrestrial fungal ecologies.</title>
        <authorList>
            <person name="Chang Y."/>
            <person name="Wang Y."/>
            <person name="Mondo S."/>
            <person name="Ahrendt S."/>
            <person name="Andreopoulos W."/>
            <person name="Barry K."/>
            <person name="Beard J."/>
            <person name="Benny G.L."/>
            <person name="Blankenship S."/>
            <person name="Bonito G."/>
            <person name="Cuomo C."/>
            <person name="Desiro A."/>
            <person name="Gervers K.A."/>
            <person name="Hundley H."/>
            <person name="Kuo A."/>
            <person name="LaButti K."/>
            <person name="Lang B.F."/>
            <person name="Lipzen A."/>
            <person name="O'Donnell K."/>
            <person name="Pangilinan J."/>
            <person name="Reynolds N."/>
            <person name="Sandor L."/>
            <person name="Smith M.E."/>
            <person name="Tsang A."/>
            <person name="Grigoriev I.V."/>
            <person name="Stajich J.E."/>
            <person name="Spatafora J.W."/>
        </authorList>
    </citation>
    <scope>NUCLEOTIDE SEQUENCE</scope>
    <source>
        <strain evidence="12">RSA 2281</strain>
    </source>
</reference>
<dbReference type="Proteomes" id="UP001209540">
    <property type="component" value="Unassembled WGS sequence"/>
</dbReference>
<keyword evidence="8 10" id="KW-0472">Membrane</keyword>
<evidence type="ECO:0000313" key="13">
    <source>
        <dbReference type="Proteomes" id="UP001209540"/>
    </source>
</evidence>
<evidence type="ECO:0000256" key="8">
    <source>
        <dbReference type="ARBA" id="ARBA00023136"/>
    </source>
</evidence>
<name>A0AAD5K140_9FUNG</name>
<sequence length="295" mass="32949">MAIALKNLAQNRFILSTSVIATSGWIIAFAGAVSLQTLNGAWWVVIYQALVVLLSLLIFMSNTMPQYRLTFLTFLAASIPILTVQADYVIQYTKPSVPREPANAYAAGYIILIFIQYLWVIVFGSDPNSYFGSFGRIEQDGHPHQQIHSSEPHHHYQQQQPQEMYMATNEKHLDDTTIATDKRIVMPSYNNSTVGVAVTSTDNSVYSVAPTPPQQPTHSEYLPPAVEYYEKVEALHAYKANQEDPNELSFEKGEILEVVDRKGNWWQARKNNGQIGIIPSNYFASPSSNSSAGSI</sequence>
<gene>
    <name evidence="12" type="ORF">BDA99DRAFT_608488</name>
</gene>
<feature type="transmembrane region" description="Helical" evidence="10">
    <location>
        <begin position="41"/>
        <end position="59"/>
    </location>
</feature>
<dbReference type="AlphaFoldDB" id="A0AAD5K140"/>
<dbReference type="CDD" id="cd11855">
    <property type="entry name" value="SH3_Sho1p"/>
    <property type="match status" value="1"/>
</dbReference>
<evidence type="ECO:0000256" key="9">
    <source>
        <dbReference type="PROSITE-ProRule" id="PRU00192"/>
    </source>
</evidence>
<keyword evidence="6 10" id="KW-1133">Transmembrane helix</keyword>
<feature type="transmembrane region" description="Helical" evidence="10">
    <location>
        <begin position="12"/>
        <end position="35"/>
    </location>
</feature>
<evidence type="ECO:0000313" key="12">
    <source>
        <dbReference type="EMBL" id="KAI9250187.1"/>
    </source>
</evidence>
<protein>
    <recommendedName>
        <fullName evidence="11">SH3 domain-containing protein</fullName>
    </recommendedName>
</protein>
<dbReference type="EMBL" id="JAIXMP010000033">
    <property type="protein sequence ID" value="KAI9250187.1"/>
    <property type="molecule type" value="Genomic_DNA"/>
</dbReference>
<keyword evidence="4" id="KW-1003">Cell membrane</keyword>
<organism evidence="12 13">
    <name type="scientific">Phascolomyces articulosus</name>
    <dbReference type="NCBI Taxonomy" id="60185"/>
    <lineage>
        <taxon>Eukaryota</taxon>
        <taxon>Fungi</taxon>
        <taxon>Fungi incertae sedis</taxon>
        <taxon>Mucoromycota</taxon>
        <taxon>Mucoromycotina</taxon>
        <taxon>Mucoromycetes</taxon>
        <taxon>Mucorales</taxon>
        <taxon>Lichtheimiaceae</taxon>
        <taxon>Phascolomyces</taxon>
    </lineage>
</organism>
<dbReference type="PRINTS" id="PR00452">
    <property type="entry name" value="SH3DOMAIN"/>
</dbReference>
<evidence type="ECO:0000256" key="10">
    <source>
        <dbReference type="SAM" id="Phobius"/>
    </source>
</evidence>
<dbReference type="GO" id="GO:0005886">
    <property type="term" value="C:plasma membrane"/>
    <property type="evidence" value="ECO:0007669"/>
    <property type="project" value="UniProtKB-SubCell"/>
</dbReference>
<comment type="similarity">
    <text evidence="2">Belongs to the SHO1 family.</text>
</comment>
<dbReference type="SMART" id="SM00326">
    <property type="entry name" value="SH3"/>
    <property type="match status" value="1"/>
</dbReference>
<dbReference type="SUPFAM" id="SSF50044">
    <property type="entry name" value="SH3-domain"/>
    <property type="match status" value="1"/>
</dbReference>
<comment type="subcellular location">
    <subcellularLocation>
        <location evidence="1">Cell membrane</location>
        <topology evidence="1">Multi-pass membrane protein</topology>
    </subcellularLocation>
</comment>
<keyword evidence="7" id="KW-0346">Stress response</keyword>
<dbReference type="InterPro" id="IPR001452">
    <property type="entry name" value="SH3_domain"/>
</dbReference>
<evidence type="ECO:0000256" key="4">
    <source>
        <dbReference type="ARBA" id="ARBA00022475"/>
    </source>
</evidence>
<keyword evidence="13" id="KW-1185">Reference proteome</keyword>
<dbReference type="PANTHER" id="PTHR15735:SF20">
    <property type="entry name" value="HIGH OSMOLARITY SIGNALING PROTEIN SHO1"/>
    <property type="match status" value="1"/>
</dbReference>
<proteinExistence type="inferred from homology"/>
<evidence type="ECO:0000256" key="1">
    <source>
        <dbReference type="ARBA" id="ARBA00004651"/>
    </source>
</evidence>
<dbReference type="PROSITE" id="PS50002">
    <property type="entry name" value="SH3"/>
    <property type="match status" value="1"/>
</dbReference>
<dbReference type="PANTHER" id="PTHR15735">
    <property type="entry name" value="FCH AND DOUBLE SH3 DOMAINS PROTEIN"/>
    <property type="match status" value="1"/>
</dbReference>
<evidence type="ECO:0000256" key="7">
    <source>
        <dbReference type="ARBA" id="ARBA00023016"/>
    </source>
</evidence>
<evidence type="ECO:0000256" key="2">
    <source>
        <dbReference type="ARBA" id="ARBA00009739"/>
    </source>
</evidence>
<keyword evidence="5 10" id="KW-0812">Transmembrane</keyword>
<evidence type="ECO:0000256" key="6">
    <source>
        <dbReference type="ARBA" id="ARBA00022989"/>
    </source>
</evidence>